<evidence type="ECO:0000313" key="7">
    <source>
        <dbReference type="Proteomes" id="UP001152795"/>
    </source>
</evidence>
<dbReference type="InterPro" id="IPR000462">
    <property type="entry name" value="CDP-OH_P_trans"/>
</dbReference>
<dbReference type="GO" id="GO:0004307">
    <property type="term" value="F:ethanolaminephosphotransferase activity"/>
    <property type="evidence" value="ECO:0007669"/>
    <property type="project" value="TreeGrafter"/>
</dbReference>
<dbReference type="GO" id="GO:0005794">
    <property type="term" value="C:Golgi apparatus"/>
    <property type="evidence" value="ECO:0007669"/>
    <property type="project" value="TreeGrafter"/>
</dbReference>
<comment type="subcellular location">
    <subcellularLocation>
        <location evidence="1">Membrane</location>
    </subcellularLocation>
</comment>
<dbReference type="OrthoDB" id="196717at2759"/>
<protein>
    <submittedName>
        <fullName evidence="6">Cholinephosphotransferase 1</fullName>
    </submittedName>
</protein>
<comment type="caution">
    <text evidence="6">The sequence shown here is derived from an EMBL/GenBank/DDBJ whole genome shotgun (WGS) entry which is preliminary data.</text>
</comment>
<reference evidence="6" key="1">
    <citation type="submission" date="2020-04" db="EMBL/GenBank/DDBJ databases">
        <authorList>
            <person name="Alioto T."/>
            <person name="Alioto T."/>
            <person name="Gomez Garrido J."/>
        </authorList>
    </citation>
    <scope>NUCLEOTIDE SEQUENCE</scope>
    <source>
        <strain evidence="6">A484AB</strain>
    </source>
</reference>
<sequence>VPSWSLILNGLGLFVYQTLDAVDGKQARRTGSSSPLGELFDHGCDALSMVVVITGAAIALKLGQLPHWMVFLCIAAVTMFYLTHWRAYVIGVVRFGLIDVTELQILGIFIFCLTGFCGQDIFLAKTPILTLEVREVFLYGALIPTIVFAILSVYEIFQGGVGKNGSSVA</sequence>
<dbReference type="EMBL" id="CACRXK020017382">
    <property type="protein sequence ID" value="CAB4031140.1"/>
    <property type="molecule type" value="Genomic_DNA"/>
</dbReference>
<feature type="non-terminal residue" evidence="6">
    <location>
        <position position="169"/>
    </location>
</feature>
<keyword evidence="3 5" id="KW-0808">Transferase</keyword>
<evidence type="ECO:0000256" key="1">
    <source>
        <dbReference type="ARBA" id="ARBA00004370"/>
    </source>
</evidence>
<name>A0A7D9JJN2_PARCT</name>
<keyword evidence="7" id="KW-1185">Reference proteome</keyword>
<dbReference type="Gene3D" id="1.20.120.1760">
    <property type="match status" value="1"/>
</dbReference>
<keyword evidence="4" id="KW-0472">Membrane</keyword>
<evidence type="ECO:0000256" key="5">
    <source>
        <dbReference type="RuleBase" id="RU003750"/>
    </source>
</evidence>
<dbReference type="Pfam" id="PF01066">
    <property type="entry name" value="CDP-OH_P_transf"/>
    <property type="match status" value="1"/>
</dbReference>
<dbReference type="InterPro" id="IPR014472">
    <property type="entry name" value="CHOPT"/>
</dbReference>
<accession>A0A7D9JJN2</accession>
<proteinExistence type="inferred from homology"/>
<dbReference type="PANTHER" id="PTHR10414:SF37">
    <property type="entry name" value="BB IN A BOXCAR, ISOFORM C"/>
    <property type="match status" value="1"/>
</dbReference>
<evidence type="ECO:0000256" key="2">
    <source>
        <dbReference type="ARBA" id="ARBA00010441"/>
    </source>
</evidence>
<dbReference type="AlphaFoldDB" id="A0A7D9JJN2"/>
<evidence type="ECO:0000313" key="6">
    <source>
        <dbReference type="EMBL" id="CAB4031140.1"/>
    </source>
</evidence>
<dbReference type="InterPro" id="IPR043130">
    <property type="entry name" value="CDP-OH_PTrfase_TM_dom"/>
</dbReference>
<dbReference type="GO" id="GO:0004142">
    <property type="term" value="F:diacylglycerol cholinephosphotransferase activity"/>
    <property type="evidence" value="ECO:0007669"/>
    <property type="project" value="TreeGrafter"/>
</dbReference>
<feature type="non-terminal residue" evidence="6">
    <location>
        <position position="1"/>
    </location>
</feature>
<dbReference type="PROSITE" id="PS00379">
    <property type="entry name" value="CDP_ALCOHOL_P_TRANSF"/>
    <property type="match status" value="1"/>
</dbReference>
<comment type="similarity">
    <text evidence="2 5">Belongs to the CDP-alcohol phosphatidyltransferase class-I family.</text>
</comment>
<dbReference type="Proteomes" id="UP001152795">
    <property type="component" value="Unassembled WGS sequence"/>
</dbReference>
<evidence type="ECO:0000256" key="3">
    <source>
        <dbReference type="ARBA" id="ARBA00022679"/>
    </source>
</evidence>
<evidence type="ECO:0000256" key="4">
    <source>
        <dbReference type="ARBA" id="ARBA00023136"/>
    </source>
</evidence>
<dbReference type="InterPro" id="IPR048254">
    <property type="entry name" value="CDP_ALCOHOL_P_TRANSF_CS"/>
</dbReference>
<dbReference type="PANTHER" id="PTHR10414">
    <property type="entry name" value="ETHANOLAMINEPHOSPHOTRANSFERASE"/>
    <property type="match status" value="1"/>
</dbReference>
<dbReference type="GO" id="GO:0005789">
    <property type="term" value="C:endoplasmic reticulum membrane"/>
    <property type="evidence" value="ECO:0007669"/>
    <property type="project" value="TreeGrafter"/>
</dbReference>
<dbReference type="GO" id="GO:0006646">
    <property type="term" value="P:phosphatidylethanolamine biosynthetic process"/>
    <property type="evidence" value="ECO:0007669"/>
    <property type="project" value="TreeGrafter"/>
</dbReference>
<organism evidence="6 7">
    <name type="scientific">Paramuricea clavata</name>
    <name type="common">Red gorgonian</name>
    <name type="synonym">Violescent sea-whip</name>
    <dbReference type="NCBI Taxonomy" id="317549"/>
    <lineage>
        <taxon>Eukaryota</taxon>
        <taxon>Metazoa</taxon>
        <taxon>Cnidaria</taxon>
        <taxon>Anthozoa</taxon>
        <taxon>Octocorallia</taxon>
        <taxon>Malacalcyonacea</taxon>
        <taxon>Plexauridae</taxon>
        <taxon>Paramuricea</taxon>
    </lineage>
</organism>
<gene>
    <name evidence="6" type="ORF">PACLA_8A088537</name>
</gene>